<reference evidence="3 4" key="1">
    <citation type="submission" date="2019-04" db="EMBL/GenBank/DDBJ databases">
        <title>Comparative genomics and transcriptomics to analyze fruiting body development in filamentous ascomycetes.</title>
        <authorList>
            <consortium name="DOE Joint Genome Institute"/>
            <person name="Lutkenhaus R."/>
            <person name="Traeger S."/>
            <person name="Breuer J."/>
            <person name="Kuo A."/>
            <person name="Lipzen A."/>
            <person name="Pangilinan J."/>
            <person name="Dilworth D."/>
            <person name="Sandor L."/>
            <person name="Poggeler S."/>
            <person name="Barry K."/>
            <person name="Grigoriev I.V."/>
            <person name="Nowrousian M."/>
        </authorList>
    </citation>
    <scope>NUCLEOTIDE SEQUENCE [LARGE SCALE GENOMIC DNA]</scope>
    <source>
        <strain evidence="3 4">CBS 389.68</strain>
    </source>
</reference>
<feature type="region of interest" description="Disordered" evidence="1">
    <location>
        <begin position="134"/>
        <end position="262"/>
    </location>
</feature>
<feature type="compositionally biased region" description="Gly residues" evidence="1">
    <location>
        <begin position="223"/>
        <end position="254"/>
    </location>
</feature>
<feature type="region of interest" description="Disordered" evidence="1">
    <location>
        <begin position="79"/>
        <end position="104"/>
    </location>
</feature>
<feature type="signal peptide" evidence="2">
    <location>
        <begin position="1"/>
        <end position="21"/>
    </location>
</feature>
<keyword evidence="4" id="KW-1185">Reference proteome</keyword>
<evidence type="ECO:0000256" key="1">
    <source>
        <dbReference type="SAM" id="MobiDB-lite"/>
    </source>
</evidence>
<dbReference type="AlphaFoldDB" id="A0A4V3SHU9"/>
<proteinExistence type="predicted"/>
<feature type="compositionally biased region" description="Gly residues" evidence="1">
    <location>
        <begin position="143"/>
        <end position="164"/>
    </location>
</feature>
<sequence length="262" mass="26018">MLTSPTTVLTAILAASASISASPIHHHRREITRQQLDTDELTGMIASCIGHNEDPTPYLAEKHLLESPSCPPEIEIVYVDEGGTPDPDAGGRGGGAGESGVYSDEVPFPETGYVRRIVRRGGGWFGGLFGGSGSGSSGHDHGNSGGGGGSNGGNSGSNGGGSSGGSKTPSSNDDDEPLSLERLSAEWDSSGSGKGSNGGNGRGWGMGDGADDGEGEFRPMGQGWRGGNSGCHGHGSSGGHGKGGSGGGKGGSGGSDWLDFDC</sequence>
<protein>
    <submittedName>
        <fullName evidence="3">Uncharacterized protein</fullName>
    </submittedName>
</protein>
<organism evidence="3 4">
    <name type="scientific">Ascodesmis nigricans</name>
    <dbReference type="NCBI Taxonomy" id="341454"/>
    <lineage>
        <taxon>Eukaryota</taxon>
        <taxon>Fungi</taxon>
        <taxon>Dikarya</taxon>
        <taxon>Ascomycota</taxon>
        <taxon>Pezizomycotina</taxon>
        <taxon>Pezizomycetes</taxon>
        <taxon>Pezizales</taxon>
        <taxon>Ascodesmidaceae</taxon>
        <taxon>Ascodesmis</taxon>
    </lineage>
</organism>
<dbReference type="EMBL" id="ML220150">
    <property type="protein sequence ID" value="TGZ77654.1"/>
    <property type="molecule type" value="Genomic_DNA"/>
</dbReference>
<gene>
    <name evidence="3" type="ORF">EX30DRAFT_366516</name>
</gene>
<keyword evidence="2" id="KW-0732">Signal</keyword>
<evidence type="ECO:0000313" key="3">
    <source>
        <dbReference type="EMBL" id="TGZ77654.1"/>
    </source>
</evidence>
<evidence type="ECO:0000256" key="2">
    <source>
        <dbReference type="SAM" id="SignalP"/>
    </source>
</evidence>
<feature type="chain" id="PRO_5020769302" evidence="2">
    <location>
        <begin position="22"/>
        <end position="262"/>
    </location>
</feature>
<dbReference type="InParanoid" id="A0A4V3SHU9"/>
<accession>A0A4V3SHU9</accession>
<dbReference type="Proteomes" id="UP000298138">
    <property type="component" value="Unassembled WGS sequence"/>
</dbReference>
<name>A0A4V3SHU9_9PEZI</name>
<evidence type="ECO:0000313" key="4">
    <source>
        <dbReference type="Proteomes" id="UP000298138"/>
    </source>
</evidence>
<feature type="compositionally biased region" description="Gly residues" evidence="1">
    <location>
        <begin position="192"/>
        <end position="208"/>
    </location>
</feature>